<proteinExistence type="predicted"/>
<comment type="caution">
    <text evidence="3">The sequence shown here is derived from an EMBL/GenBank/DDBJ whole genome shotgun (WGS) entry which is preliminary data.</text>
</comment>
<dbReference type="Pfam" id="PF00578">
    <property type="entry name" value="AhpC-TSA"/>
    <property type="match status" value="1"/>
</dbReference>
<evidence type="ECO:0000313" key="3">
    <source>
        <dbReference type="EMBL" id="MBI6871088.1"/>
    </source>
</evidence>
<dbReference type="SUPFAM" id="SSF52833">
    <property type="entry name" value="Thioredoxin-like"/>
    <property type="match status" value="1"/>
</dbReference>
<gene>
    <name evidence="3" type="ORF">I6U51_00015</name>
</gene>
<evidence type="ECO:0000313" key="4">
    <source>
        <dbReference type="Proteomes" id="UP000622687"/>
    </source>
</evidence>
<dbReference type="AlphaFoldDB" id="A0A934HUG7"/>
<accession>A0A934HUG7</accession>
<dbReference type="PANTHER" id="PTHR42852:SF17">
    <property type="entry name" value="THIOREDOXIN-LIKE PROTEIN HI_1115"/>
    <property type="match status" value="1"/>
</dbReference>
<dbReference type="GO" id="GO:0016209">
    <property type="term" value="F:antioxidant activity"/>
    <property type="evidence" value="ECO:0007669"/>
    <property type="project" value="InterPro"/>
</dbReference>
<dbReference type="PANTHER" id="PTHR42852">
    <property type="entry name" value="THIOL:DISULFIDE INTERCHANGE PROTEIN DSBE"/>
    <property type="match status" value="1"/>
</dbReference>
<dbReference type="InterPro" id="IPR050553">
    <property type="entry name" value="Thioredoxin_ResA/DsbE_sf"/>
</dbReference>
<keyword evidence="4" id="KW-1185">Reference proteome</keyword>
<feature type="domain" description="Thioredoxin" evidence="2">
    <location>
        <begin position="58"/>
        <end position="196"/>
    </location>
</feature>
<name>A0A934HUG7_9CLOT</name>
<dbReference type="CDD" id="cd02966">
    <property type="entry name" value="TlpA_like_family"/>
    <property type="match status" value="1"/>
</dbReference>
<reference evidence="3" key="1">
    <citation type="submission" date="2020-12" db="EMBL/GenBank/DDBJ databases">
        <title>Clostridium thailandense sp. nov., a novel acetogenic bacterium isolated from peat land soil in Thailand.</title>
        <authorList>
            <person name="Chaikitkaew S."/>
            <person name="Birkeland N.K."/>
        </authorList>
    </citation>
    <scope>NUCLEOTIDE SEQUENCE</scope>
    <source>
        <strain evidence="3">DSM 17425</strain>
    </source>
</reference>
<sequence length="196" mass="21723">MKKGILALLIVLILGVAVYEVKNFNSDINSNLSTKQKSQNPSDSTTNQPDPSVVINPTSVKVKAPNFKLKDLNGKEVSLSDLKGKGVFLNFWATWCPPCRGEMPDIQKLYEENKNSDFIIIAINIGEDKDTVKSFIDSNGYKFQILLDSDQSTASKYSITGIPASFFIDKNGNIIYKKTGAMTLDEMKAYIKALNK</sequence>
<dbReference type="RefSeq" id="WP_211140560.1">
    <property type="nucleotide sequence ID" value="NZ_JAEEGB010000001.1"/>
</dbReference>
<dbReference type="PROSITE" id="PS51352">
    <property type="entry name" value="THIOREDOXIN_2"/>
    <property type="match status" value="1"/>
</dbReference>
<dbReference type="PROSITE" id="PS00194">
    <property type="entry name" value="THIOREDOXIN_1"/>
    <property type="match status" value="1"/>
</dbReference>
<dbReference type="GO" id="GO:0016491">
    <property type="term" value="F:oxidoreductase activity"/>
    <property type="evidence" value="ECO:0007669"/>
    <property type="project" value="InterPro"/>
</dbReference>
<feature type="region of interest" description="Disordered" evidence="1">
    <location>
        <begin position="30"/>
        <end position="55"/>
    </location>
</feature>
<dbReference type="EMBL" id="JAEEGB010000001">
    <property type="protein sequence ID" value="MBI6871088.1"/>
    <property type="molecule type" value="Genomic_DNA"/>
</dbReference>
<dbReference type="Proteomes" id="UP000622687">
    <property type="component" value="Unassembled WGS sequence"/>
</dbReference>
<dbReference type="InterPro" id="IPR036249">
    <property type="entry name" value="Thioredoxin-like_sf"/>
</dbReference>
<dbReference type="InterPro" id="IPR000866">
    <property type="entry name" value="AhpC/TSA"/>
</dbReference>
<dbReference type="InterPro" id="IPR013766">
    <property type="entry name" value="Thioredoxin_domain"/>
</dbReference>
<evidence type="ECO:0000256" key="1">
    <source>
        <dbReference type="SAM" id="MobiDB-lite"/>
    </source>
</evidence>
<organism evidence="3 4">
    <name type="scientific">Clostridium aciditolerans</name>
    <dbReference type="NCBI Taxonomy" id="339861"/>
    <lineage>
        <taxon>Bacteria</taxon>
        <taxon>Bacillati</taxon>
        <taxon>Bacillota</taxon>
        <taxon>Clostridia</taxon>
        <taxon>Eubacteriales</taxon>
        <taxon>Clostridiaceae</taxon>
        <taxon>Clostridium</taxon>
    </lineage>
</organism>
<dbReference type="Gene3D" id="3.40.30.10">
    <property type="entry name" value="Glutaredoxin"/>
    <property type="match status" value="1"/>
</dbReference>
<protein>
    <submittedName>
        <fullName evidence="3">Redoxin domain-containing protein</fullName>
    </submittedName>
</protein>
<dbReference type="InterPro" id="IPR017937">
    <property type="entry name" value="Thioredoxin_CS"/>
</dbReference>
<evidence type="ECO:0000259" key="2">
    <source>
        <dbReference type="PROSITE" id="PS51352"/>
    </source>
</evidence>